<dbReference type="PANTHER" id="PTHR38166:SF1">
    <property type="entry name" value="C2H2-TYPE DOMAIN-CONTAINING PROTEIN"/>
    <property type="match status" value="1"/>
</dbReference>
<feature type="compositionally biased region" description="Polar residues" evidence="1">
    <location>
        <begin position="51"/>
        <end position="65"/>
    </location>
</feature>
<dbReference type="AlphaFoldDB" id="A0A6G1IDS3"/>
<sequence length="428" mass="47535">MYSNADDNSDDEDVVNSPSTLSKATLKTIELILRKVEVNLGYAAFMQCAGSQSSKAQGNASNTSRAGRGAPQGSGGKRKARAEENFPPDDPDDDGSSKRRRVSITTTTEDSENGPRFACPFYKHDPNRYRNRRTCPGPGWPTVHRMKEHLYRSHAQPIFCCRCYAMFDSDSELSNHQRGNPCPVSAPQPIDGIGRETLKSLRKRSPALRLEEDKWRDTYQLLFPDVADTDIPSPYYDSTSPTEGSRRFRRELLERIRQELFATAEREPGPVEQRLLRQVAGIIQRCESELLGSSNPASFNPSTGFLHPTMPTHRRASAPSILVEETTPSQPMLQTPTYPPGPTYSTSFHPSQPAPMSPRTTQAFNTVPEPAADNAFSQNDTPAIAFPDSFAFSTSDWIDWNVVFPPGPEVESGERTDAHPALTTPVWT</sequence>
<gene>
    <name evidence="2" type="ORF">K458DRAFT_424869</name>
</gene>
<evidence type="ECO:0000313" key="2">
    <source>
        <dbReference type="EMBL" id="KAF2676248.1"/>
    </source>
</evidence>
<protein>
    <recommendedName>
        <fullName evidence="4">C2H2-type domain-containing protein</fullName>
    </recommendedName>
</protein>
<evidence type="ECO:0000313" key="3">
    <source>
        <dbReference type="Proteomes" id="UP000799291"/>
    </source>
</evidence>
<dbReference type="OrthoDB" id="4161727at2759"/>
<dbReference type="EMBL" id="MU005637">
    <property type="protein sequence ID" value="KAF2676248.1"/>
    <property type="molecule type" value="Genomic_DNA"/>
</dbReference>
<accession>A0A6G1IDS3</accession>
<name>A0A6G1IDS3_9PLEO</name>
<keyword evidence="3" id="KW-1185">Reference proteome</keyword>
<proteinExistence type="predicted"/>
<feature type="region of interest" description="Disordered" evidence="1">
    <location>
        <begin position="51"/>
        <end position="119"/>
    </location>
</feature>
<organism evidence="2 3">
    <name type="scientific">Lentithecium fluviatile CBS 122367</name>
    <dbReference type="NCBI Taxonomy" id="1168545"/>
    <lineage>
        <taxon>Eukaryota</taxon>
        <taxon>Fungi</taxon>
        <taxon>Dikarya</taxon>
        <taxon>Ascomycota</taxon>
        <taxon>Pezizomycotina</taxon>
        <taxon>Dothideomycetes</taxon>
        <taxon>Pleosporomycetidae</taxon>
        <taxon>Pleosporales</taxon>
        <taxon>Massarineae</taxon>
        <taxon>Lentitheciaceae</taxon>
        <taxon>Lentithecium</taxon>
    </lineage>
</organism>
<dbReference type="PANTHER" id="PTHR38166">
    <property type="entry name" value="C2H2-TYPE DOMAIN-CONTAINING PROTEIN-RELATED"/>
    <property type="match status" value="1"/>
</dbReference>
<reference evidence="2" key="1">
    <citation type="journal article" date="2020" name="Stud. Mycol.">
        <title>101 Dothideomycetes genomes: a test case for predicting lifestyles and emergence of pathogens.</title>
        <authorList>
            <person name="Haridas S."/>
            <person name="Albert R."/>
            <person name="Binder M."/>
            <person name="Bloem J."/>
            <person name="Labutti K."/>
            <person name="Salamov A."/>
            <person name="Andreopoulos B."/>
            <person name="Baker S."/>
            <person name="Barry K."/>
            <person name="Bills G."/>
            <person name="Bluhm B."/>
            <person name="Cannon C."/>
            <person name="Castanera R."/>
            <person name="Culley D."/>
            <person name="Daum C."/>
            <person name="Ezra D."/>
            <person name="Gonzalez J."/>
            <person name="Henrissat B."/>
            <person name="Kuo A."/>
            <person name="Liang C."/>
            <person name="Lipzen A."/>
            <person name="Lutzoni F."/>
            <person name="Magnuson J."/>
            <person name="Mondo S."/>
            <person name="Nolan M."/>
            <person name="Ohm R."/>
            <person name="Pangilinan J."/>
            <person name="Park H.-J."/>
            <person name="Ramirez L."/>
            <person name="Alfaro M."/>
            <person name="Sun H."/>
            <person name="Tritt A."/>
            <person name="Yoshinaga Y."/>
            <person name="Zwiers L.-H."/>
            <person name="Turgeon B."/>
            <person name="Goodwin S."/>
            <person name="Spatafora J."/>
            <person name="Crous P."/>
            <person name="Grigoriev I."/>
        </authorList>
    </citation>
    <scope>NUCLEOTIDE SEQUENCE</scope>
    <source>
        <strain evidence="2">CBS 122367</strain>
    </source>
</reference>
<dbReference type="Proteomes" id="UP000799291">
    <property type="component" value="Unassembled WGS sequence"/>
</dbReference>
<evidence type="ECO:0000256" key="1">
    <source>
        <dbReference type="SAM" id="MobiDB-lite"/>
    </source>
</evidence>
<evidence type="ECO:0008006" key="4">
    <source>
        <dbReference type="Google" id="ProtNLM"/>
    </source>
</evidence>
<feature type="region of interest" description="Disordered" evidence="1">
    <location>
        <begin position="409"/>
        <end position="428"/>
    </location>
</feature>